<dbReference type="RefSeq" id="XP_013429131.1">
    <property type="nucleotide sequence ID" value="XM_013573677.1"/>
</dbReference>
<sequence length="143" mass="16185">MAQPRLQLDLSRLTSDGTTLGPSRRIYYPLADSHMLKLLTMRFNESATSVLYWGIEMEFVGALPHGFSEWTHDTSGQGVTINEVFGSPRNIRYRSGSHFLGHVEEIMRANENTIRVQIQNYQPNNAQNNSQMHVQNTAINCGC</sequence>
<dbReference type="HOGENOM" id="CLU_1805791_0_0_1"/>
<gene>
    <name evidence="1" type="ORF">M436DRAFT_62138</name>
</gene>
<dbReference type="OrthoDB" id="3883579at2759"/>
<reference evidence="1 2" key="1">
    <citation type="journal article" date="2014" name="BMC Genomics">
        <title>Genome sequencing of four Aureobasidium pullulans varieties: biotechnological potential, stress tolerance, and description of new species.</title>
        <authorList>
            <person name="Gostin Ar C."/>
            <person name="Ohm R.A."/>
            <person name="Kogej T."/>
            <person name="Sonjak S."/>
            <person name="Turk M."/>
            <person name="Zajc J."/>
            <person name="Zalar P."/>
            <person name="Grube M."/>
            <person name="Sun H."/>
            <person name="Han J."/>
            <person name="Sharma A."/>
            <person name="Chiniquy J."/>
            <person name="Ngan C.Y."/>
            <person name="Lipzen A."/>
            <person name="Barry K."/>
            <person name="Grigoriev I.V."/>
            <person name="Gunde-Cimerman N."/>
        </authorList>
    </citation>
    <scope>NUCLEOTIDE SEQUENCE [LARGE SCALE GENOMIC DNA]</scope>
    <source>
        <strain evidence="1 2">CBS 147.97</strain>
    </source>
</reference>
<protein>
    <recommendedName>
        <fullName evidence="3">Cryptic loci regulator 2 N-terminal domain-containing protein</fullName>
    </recommendedName>
</protein>
<keyword evidence="2" id="KW-1185">Reference proteome</keyword>
<evidence type="ECO:0008006" key="3">
    <source>
        <dbReference type="Google" id="ProtNLM"/>
    </source>
</evidence>
<proteinExistence type="predicted"/>
<organism evidence="1 2">
    <name type="scientific">Aureobasidium namibiae CBS 147.97</name>
    <dbReference type="NCBI Taxonomy" id="1043004"/>
    <lineage>
        <taxon>Eukaryota</taxon>
        <taxon>Fungi</taxon>
        <taxon>Dikarya</taxon>
        <taxon>Ascomycota</taxon>
        <taxon>Pezizomycotina</taxon>
        <taxon>Dothideomycetes</taxon>
        <taxon>Dothideomycetidae</taxon>
        <taxon>Dothideales</taxon>
        <taxon>Saccotheciaceae</taxon>
        <taxon>Aureobasidium</taxon>
    </lineage>
</organism>
<dbReference type="AlphaFoldDB" id="A0A074XJG3"/>
<dbReference type="Proteomes" id="UP000027730">
    <property type="component" value="Unassembled WGS sequence"/>
</dbReference>
<name>A0A074XJG3_9PEZI</name>
<evidence type="ECO:0000313" key="2">
    <source>
        <dbReference type="Proteomes" id="UP000027730"/>
    </source>
</evidence>
<evidence type="ECO:0000313" key="1">
    <source>
        <dbReference type="EMBL" id="KEQ74681.1"/>
    </source>
</evidence>
<dbReference type="GeneID" id="25413320"/>
<dbReference type="EMBL" id="KL584706">
    <property type="protein sequence ID" value="KEQ74681.1"/>
    <property type="molecule type" value="Genomic_DNA"/>
</dbReference>
<accession>A0A074XJG3</accession>